<evidence type="ECO:0000313" key="2">
    <source>
        <dbReference type="EMBL" id="WTY94337.1"/>
    </source>
</evidence>
<gene>
    <name evidence="2" type="ORF">OG626_05195</name>
</gene>
<reference evidence="2" key="1">
    <citation type="submission" date="2022-10" db="EMBL/GenBank/DDBJ databases">
        <title>The complete genomes of actinobacterial strains from the NBC collection.</title>
        <authorList>
            <person name="Joergensen T.S."/>
            <person name="Alvarez Arevalo M."/>
            <person name="Sterndorff E.B."/>
            <person name="Faurdal D."/>
            <person name="Vuksanovic O."/>
            <person name="Mourched A.-S."/>
            <person name="Charusanti P."/>
            <person name="Shaw S."/>
            <person name="Blin K."/>
            <person name="Weber T."/>
        </authorList>
    </citation>
    <scope>NUCLEOTIDE SEQUENCE</scope>
    <source>
        <strain evidence="2">NBC_01401</strain>
    </source>
</reference>
<feature type="chain" id="PRO_5043659680" evidence="1">
    <location>
        <begin position="23"/>
        <end position="61"/>
    </location>
</feature>
<protein>
    <submittedName>
        <fullName evidence="2">Uncharacterized protein</fullName>
    </submittedName>
</protein>
<organism evidence="2">
    <name type="scientific">Streptomyces sp. NBC_01401</name>
    <dbReference type="NCBI Taxonomy" id="2903854"/>
    <lineage>
        <taxon>Bacteria</taxon>
        <taxon>Bacillati</taxon>
        <taxon>Actinomycetota</taxon>
        <taxon>Actinomycetes</taxon>
        <taxon>Kitasatosporales</taxon>
        <taxon>Streptomycetaceae</taxon>
        <taxon>Streptomyces</taxon>
    </lineage>
</organism>
<name>A0AAU3GTH8_9ACTN</name>
<keyword evidence="1" id="KW-0732">Signal</keyword>
<evidence type="ECO:0000256" key="1">
    <source>
        <dbReference type="SAM" id="SignalP"/>
    </source>
</evidence>
<sequence>MSRGTWLAVMAGLTFVAAGATIAVGATSEPEPRPTPPRVYSSCLVADTKPVSADDDPCDGR</sequence>
<dbReference type="AlphaFoldDB" id="A0AAU3GTH8"/>
<dbReference type="EMBL" id="CP109535">
    <property type="protein sequence ID" value="WTY94337.1"/>
    <property type="molecule type" value="Genomic_DNA"/>
</dbReference>
<accession>A0AAU3GTH8</accession>
<proteinExistence type="predicted"/>
<feature type="signal peptide" evidence="1">
    <location>
        <begin position="1"/>
        <end position="22"/>
    </location>
</feature>